<gene>
    <name evidence="1" type="ORF">F7R21_29795</name>
</gene>
<organism evidence="1 2">
    <name type="scientific">Burkholderia latens</name>
    <dbReference type="NCBI Taxonomy" id="488446"/>
    <lineage>
        <taxon>Bacteria</taxon>
        <taxon>Pseudomonadati</taxon>
        <taxon>Pseudomonadota</taxon>
        <taxon>Betaproteobacteria</taxon>
        <taxon>Burkholderiales</taxon>
        <taxon>Burkholderiaceae</taxon>
        <taxon>Burkholderia</taxon>
        <taxon>Burkholderia cepacia complex</taxon>
    </lineage>
</organism>
<reference evidence="1 2" key="1">
    <citation type="submission" date="2019-09" db="EMBL/GenBank/DDBJ databases">
        <title>Draft genome sequences of 48 bacterial type strains from the CCUG.</title>
        <authorList>
            <person name="Tunovic T."/>
            <person name="Pineiro-Iglesias B."/>
            <person name="Unosson C."/>
            <person name="Inganas E."/>
            <person name="Ohlen M."/>
            <person name="Cardew S."/>
            <person name="Jensie-Markopoulos S."/>
            <person name="Salva-Serra F."/>
            <person name="Jaen-Luchoro D."/>
            <person name="Karlsson R."/>
            <person name="Svensson-Stadler L."/>
            <person name="Chun J."/>
            <person name="Moore E."/>
        </authorList>
    </citation>
    <scope>NUCLEOTIDE SEQUENCE [LARGE SCALE GENOMIC DNA]</scope>
    <source>
        <strain evidence="1 2">CCUG 54555</strain>
    </source>
</reference>
<dbReference type="Pfam" id="PF14559">
    <property type="entry name" value="TPR_19"/>
    <property type="match status" value="1"/>
</dbReference>
<dbReference type="SUPFAM" id="SSF48452">
    <property type="entry name" value="TPR-like"/>
    <property type="match status" value="1"/>
</dbReference>
<protein>
    <submittedName>
        <fullName evidence="1">Tetratricopeptide repeat protein</fullName>
    </submittedName>
</protein>
<evidence type="ECO:0000313" key="1">
    <source>
        <dbReference type="EMBL" id="KAB0632309.1"/>
    </source>
</evidence>
<feature type="non-terminal residue" evidence="1">
    <location>
        <position position="93"/>
    </location>
</feature>
<proteinExistence type="predicted"/>
<dbReference type="OrthoDB" id="9815894at2"/>
<accession>A0A6H9STA1</accession>
<dbReference type="Proteomes" id="UP000430232">
    <property type="component" value="Unassembled WGS sequence"/>
</dbReference>
<dbReference type="EMBL" id="VZOJ01000134">
    <property type="protein sequence ID" value="KAB0632309.1"/>
    <property type="molecule type" value="Genomic_DNA"/>
</dbReference>
<dbReference type="InterPro" id="IPR011990">
    <property type="entry name" value="TPR-like_helical_dom_sf"/>
</dbReference>
<name>A0A6H9STA1_9BURK</name>
<comment type="caution">
    <text evidence="1">The sequence shown here is derived from an EMBL/GenBank/DDBJ whole genome shotgun (WGS) entry which is preliminary data.</text>
</comment>
<keyword evidence="2" id="KW-1185">Reference proteome</keyword>
<sequence>MNDIQHALQQALEHHQAGRLAQAKTLYDTILHTQPGQPDAMHFLGLLACQLKQYDAGLALMERSLAARPDASYFNNLGNMLRECGRLDDAIAH</sequence>
<dbReference type="Gene3D" id="1.25.40.10">
    <property type="entry name" value="Tetratricopeptide repeat domain"/>
    <property type="match status" value="1"/>
</dbReference>
<evidence type="ECO:0000313" key="2">
    <source>
        <dbReference type="Proteomes" id="UP000430232"/>
    </source>
</evidence>
<dbReference type="AlphaFoldDB" id="A0A6H9STA1"/>
<dbReference type="RefSeq" id="WP_151068156.1">
    <property type="nucleotide sequence ID" value="NZ_VZOJ01000134.1"/>
</dbReference>